<keyword evidence="1" id="KW-0472">Membrane</keyword>
<feature type="transmembrane region" description="Helical" evidence="1">
    <location>
        <begin position="54"/>
        <end position="72"/>
    </location>
</feature>
<feature type="transmembrane region" description="Helical" evidence="1">
    <location>
        <begin position="230"/>
        <end position="250"/>
    </location>
</feature>
<dbReference type="STRING" id="1561998.A0A1I7TXX9"/>
<sequence>MKSVKWSLLSFHFFSCFWDLGLSFLTTPFIFFPALAGYPLGILKDFGVKNEHQLYLMIVSGAYMLVAIVIVFENRLLILIGSNKFWRRFRIPWFILHFIVGGTFFIPTYLKIPDQEMAKAYFRRIAPCIPLYVNDDLVFVAVIETRFLLRAVGLLMLGGFLEIWTMAYLTDRMLGKQINLTMSVRTVELHRKFQKAFILQLIIPILIIIVPVIYVGISCFVFYHNQLLNNITLIIVASHGFFSTIVMICIHAPYREFTVLLFTVVIRVRGENTSSVGPLRSNVIT</sequence>
<reference evidence="3" key="1">
    <citation type="submission" date="2016-11" db="UniProtKB">
        <authorList>
            <consortium name="WormBaseParasite"/>
        </authorList>
    </citation>
    <scope>IDENTIFICATION</scope>
</reference>
<dbReference type="PANTHER" id="PTHR22941:SF131">
    <property type="entry name" value="SERPENTINE RECEPTOR, CLASS H"/>
    <property type="match status" value="1"/>
</dbReference>
<keyword evidence="2" id="KW-1185">Reference proteome</keyword>
<dbReference type="AlphaFoldDB" id="A0A1I7TXX9"/>
<keyword evidence="1" id="KW-0812">Transmembrane</keyword>
<feature type="transmembrane region" description="Helical" evidence="1">
    <location>
        <begin position="12"/>
        <end position="34"/>
    </location>
</feature>
<feature type="transmembrane region" description="Helical" evidence="1">
    <location>
        <begin position="201"/>
        <end position="224"/>
    </location>
</feature>
<evidence type="ECO:0000313" key="2">
    <source>
        <dbReference type="Proteomes" id="UP000095282"/>
    </source>
</evidence>
<dbReference type="Pfam" id="PF10318">
    <property type="entry name" value="7TM_GPCR_Srh"/>
    <property type="match status" value="1"/>
</dbReference>
<feature type="transmembrane region" description="Helical" evidence="1">
    <location>
        <begin position="147"/>
        <end position="169"/>
    </location>
</feature>
<dbReference type="WBParaSite" id="Csp11.Scaffold629.g12905.t1">
    <property type="protein sequence ID" value="Csp11.Scaffold629.g12905.t1"/>
    <property type="gene ID" value="Csp11.Scaffold629.g12905"/>
</dbReference>
<evidence type="ECO:0000313" key="3">
    <source>
        <dbReference type="WBParaSite" id="Csp11.Scaffold629.g12905.t1"/>
    </source>
</evidence>
<name>A0A1I7TXX9_9PELO</name>
<proteinExistence type="predicted"/>
<keyword evidence="1" id="KW-1133">Transmembrane helix</keyword>
<dbReference type="InterPro" id="IPR019422">
    <property type="entry name" value="7TM_GPCR_serpentine_rcpt_Srh"/>
</dbReference>
<dbReference type="InterPro" id="IPR053220">
    <property type="entry name" value="Nematode_rcpt-like_serp_H"/>
</dbReference>
<organism evidence="2 3">
    <name type="scientific">Caenorhabditis tropicalis</name>
    <dbReference type="NCBI Taxonomy" id="1561998"/>
    <lineage>
        <taxon>Eukaryota</taxon>
        <taxon>Metazoa</taxon>
        <taxon>Ecdysozoa</taxon>
        <taxon>Nematoda</taxon>
        <taxon>Chromadorea</taxon>
        <taxon>Rhabditida</taxon>
        <taxon>Rhabditina</taxon>
        <taxon>Rhabditomorpha</taxon>
        <taxon>Rhabditoidea</taxon>
        <taxon>Rhabditidae</taxon>
        <taxon>Peloderinae</taxon>
        <taxon>Caenorhabditis</taxon>
    </lineage>
</organism>
<feature type="transmembrane region" description="Helical" evidence="1">
    <location>
        <begin position="93"/>
        <end position="110"/>
    </location>
</feature>
<dbReference type="PANTHER" id="PTHR22941">
    <property type="entry name" value="SERPENTINE RECEPTOR"/>
    <property type="match status" value="1"/>
</dbReference>
<protein>
    <submittedName>
        <fullName evidence="3">Serpentine Receptor, class H</fullName>
    </submittedName>
</protein>
<dbReference type="Proteomes" id="UP000095282">
    <property type="component" value="Unplaced"/>
</dbReference>
<evidence type="ECO:0000256" key="1">
    <source>
        <dbReference type="SAM" id="Phobius"/>
    </source>
</evidence>
<accession>A0A1I7TXX9</accession>